<proteinExistence type="predicted"/>
<gene>
    <name evidence="2" type="ORF">EDD36DRAFT_459453</name>
</gene>
<keyword evidence="3" id="KW-1185">Reference proteome</keyword>
<accession>A0AAN6E639</accession>
<dbReference type="EMBL" id="MU404350">
    <property type="protein sequence ID" value="KAI1617779.1"/>
    <property type="molecule type" value="Genomic_DNA"/>
</dbReference>
<organism evidence="2 3">
    <name type="scientific">Exophiala viscosa</name>
    <dbReference type="NCBI Taxonomy" id="2486360"/>
    <lineage>
        <taxon>Eukaryota</taxon>
        <taxon>Fungi</taxon>
        <taxon>Dikarya</taxon>
        <taxon>Ascomycota</taxon>
        <taxon>Pezizomycotina</taxon>
        <taxon>Eurotiomycetes</taxon>
        <taxon>Chaetothyriomycetidae</taxon>
        <taxon>Chaetothyriales</taxon>
        <taxon>Herpotrichiellaceae</taxon>
        <taxon>Exophiala</taxon>
    </lineage>
</organism>
<reference evidence="2" key="1">
    <citation type="journal article" date="2022" name="bioRxiv">
        <title>Deciphering the potential niche of two novel black yeast fungi from a biological soil crust based on their genomes, phenotypes, and melanin regulation.</title>
        <authorList>
            <consortium name="DOE Joint Genome Institute"/>
            <person name="Carr E.C."/>
            <person name="Barton Q."/>
            <person name="Grambo S."/>
            <person name="Sullivan M."/>
            <person name="Renfro C.M."/>
            <person name="Kuo A."/>
            <person name="Pangilinan J."/>
            <person name="Lipzen A."/>
            <person name="Keymanesh K."/>
            <person name="Savage E."/>
            <person name="Barry K."/>
            <person name="Grigoriev I.V."/>
            <person name="Riekhof W.R."/>
            <person name="Harris S.S."/>
        </authorList>
    </citation>
    <scope>NUCLEOTIDE SEQUENCE</scope>
    <source>
        <strain evidence="2">JF 03-4F</strain>
    </source>
</reference>
<dbReference type="Proteomes" id="UP001203852">
    <property type="component" value="Unassembled WGS sequence"/>
</dbReference>
<comment type="caution">
    <text evidence="2">The sequence shown here is derived from an EMBL/GenBank/DDBJ whole genome shotgun (WGS) entry which is preliminary data.</text>
</comment>
<evidence type="ECO:0000256" key="1">
    <source>
        <dbReference type="SAM" id="MobiDB-lite"/>
    </source>
</evidence>
<feature type="region of interest" description="Disordered" evidence="1">
    <location>
        <begin position="1"/>
        <end position="88"/>
    </location>
</feature>
<evidence type="ECO:0000313" key="3">
    <source>
        <dbReference type="Proteomes" id="UP001203852"/>
    </source>
</evidence>
<feature type="compositionally biased region" description="Basic and acidic residues" evidence="1">
    <location>
        <begin position="11"/>
        <end position="28"/>
    </location>
</feature>
<sequence length="103" mass="11346">MPSSKGNPTDPELREKVKEEVKNMEKGGGKGSWSAWKAGELAKRYEAQGGGYEDTGDNKNKSKKGPPEKKSSEQAGEASNLFDPFEQKGTGLMAVSRMLWYQF</sequence>
<name>A0AAN6E639_9EURO</name>
<evidence type="ECO:0000313" key="2">
    <source>
        <dbReference type="EMBL" id="KAI1617779.1"/>
    </source>
</evidence>
<protein>
    <submittedName>
        <fullName evidence="2">Uncharacterized protein</fullName>
    </submittedName>
</protein>
<dbReference type="AlphaFoldDB" id="A0AAN6E639"/>
<feature type="compositionally biased region" description="Basic and acidic residues" evidence="1">
    <location>
        <begin position="56"/>
        <end position="72"/>
    </location>
</feature>